<dbReference type="Gene3D" id="2.40.10.220">
    <property type="entry name" value="predicted glycosyltransferase like domains"/>
    <property type="match status" value="1"/>
</dbReference>
<dbReference type="RefSeq" id="WP_273678747.1">
    <property type="nucleotide sequence ID" value="NZ_JAQQXQ010000010.1"/>
</dbReference>
<accession>A0ABT5JSG5</accession>
<dbReference type="SUPFAM" id="SSF141371">
    <property type="entry name" value="PilZ domain-like"/>
    <property type="match status" value="1"/>
</dbReference>
<feature type="domain" description="PilZ" evidence="1">
    <location>
        <begin position="4"/>
        <end position="88"/>
    </location>
</feature>
<dbReference type="InterPro" id="IPR009875">
    <property type="entry name" value="PilZ_domain"/>
</dbReference>
<evidence type="ECO:0000259" key="1">
    <source>
        <dbReference type="Pfam" id="PF07238"/>
    </source>
</evidence>
<dbReference type="Proteomes" id="UP001216558">
    <property type="component" value="Unassembled WGS sequence"/>
</dbReference>
<sequence>MRSRRHSRIPTTATGSCRTSRGMQWDLALADLSEGGCRLDDPRGQLRLGEFVRLYIAGTGPHMAEVAWRQGARVGIEFSRPLPPRVFHLLAAADWGGAQSAFEEDRSNLPVRRMI</sequence>
<evidence type="ECO:0000313" key="3">
    <source>
        <dbReference type="Proteomes" id="UP001216558"/>
    </source>
</evidence>
<comment type="caution">
    <text evidence="2">The sequence shown here is derived from an EMBL/GenBank/DDBJ whole genome shotgun (WGS) entry which is preliminary data.</text>
</comment>
<proteinExistence type="predicted"/>
<keyword evidence="3" id="KW-1185">Reference proteome</keyword>
<dbReference type="Pfam" id="PF07238">
    <property type="entry name" value="PilZ"/>
    <property type="match status" value="1"/>
</dbReference>
<evidence type="ECO:0000313" key="2">
    <source>
        <dbReference type="EMBL" id="MDC8755539.1"/>
    </source>
</evidence>
<dbReference type="EMBL" id="JAQQXQ010000010">
    <property type="protein sequence ID" value="MDC8755539.1"/>
    <property type="molecule type" value="Genomic_DNA"/>
</dbReference>
<reference evidence="2 3" key="1">
    <citation type="submission" date="2022-10" db="EMBL/GenBank/DDBJ databases">
        <title>Erythrobacter sp. sf7 Genome sequencing.</title>
        <authorList>
            <person name="Park S."/>
        </authorList>
    </citation>
    <scope>NUCLEOTIDE SEQUENCE [LARGE SCALE GENOMIC DNA]</scope>
    <source>
        <strain evidence="3">sf7</strain>
    </source>
</reference>
<name>A0ABT5JSG5_9SPHN</name>
<gene>
    <name evidence="2" type="ORF">OIK40_12890</name>
</gene>
<protein>
    <submittedName>
        <fullName evidence="2">PilZ domain-containing protein</fullName>
    </submittedName>
</protein>
<organism evidence="2 3">
    <name type="scientific">Erythrobacter fulvus</name>
    <dbReference type="NCBI Taxonomy" id="2987523"/>
    <lineage>
        <taxon>Bacteria</taxon>
        <taxon>Pseudomonadati</taxon>
        <taxon>Pseudomonadota</taxon>
        <taxon>Alphaproteobacteria</taxon>
        <taxon>Sphingomonadales</taxon>
        <taxon>Erythrobacteraceae</taxon>
        <taxon>Erythrobacter/Porphyrobacter group</taxon>
        <taxon>Erythrobacter</taxon>
    </lineage>
</organism>